<organism evidence="2 3">
    <name type="scientific">Paraherbaspirillum soli</name>
    <dbReference type="NCBI Taxonomy" id="631222"/>
    <lineage>
        <taxon>Bacteria</taxon>
        <taxon>Pseudomonadati</taxon>
        <taxon>Pseudomonadota</taxon>
        <taxon>Betaproteobacteria</taxon>
        <taxon>Burkholderiales</taxon>
        <taxon>Oxalobacteraceae</taxon>
        <taxon>Paraherbaspirillum</taxon>
    </lineage>
</organism>
<sequence length="416" mass="45562">MRAGLQAWCCGLLLAGAGQAQAQAAQDWVGGFVLADQERIGLRSTPLNVDNFARIAQTNTDLIGLLEGSYQGVSWRTRLAAQRTDIPEQRSHTSVTLQELNRVFRLGDQTTLSLGKRLYSLDPSYVIQPLGFFQKRTDLSDPVDALAQSEGVPMAVLSWTGAKASLAALYSKDVGNDADGFNRGVEQSVLKFGYEFDQLSVSALVRRANGEADGVGGTVSGALGETLSYYGAYYSARGTQRPILNSLLDASATTPQLGFFRSNDGRRYQRFTAGLIYTPQDLPKVQLEYSYDGRGLSASQYAGLLEQIQRNQTAPLPDIAIKARQAVLSQMLIAQGARQRYLSLTLSQTLADWDVSGGVYMSLEDRSKVWHALAEYKISSRLTWMLSAVHQDGRANSERALSPVANVLATRLRWLF</sequence>
<dbReference type="RefSeq" id="WP_378998941.1">
    <property type="nucleotide sequence ID" value="NZ_JBHSMT010000028.1"/>
</dbReference>
<dbReference type="Proteomes" id="UP001596045">
    <property type="component" value="Unassembled WGS sequence"/>
</dbReference>
<keyword evidence="1" id="KW-0732">Signal</keyword>
<feature type="chain" id="PRO_5046674650" description="Porin" evidence="1">
    <location>
        <begin position="23"/>
        <end position="416"/>
    </location>
</feature>
<proteinExistence type="predicted"/>
<gene>
    <name evidence="2" type="ORF">ACFPM8_16405</name>
</gene>
<evidence type="ECO:0000313" key="2">
    <source>
        <dbReference type="EMBL" id="MFC5475545.1"/>
    </source>
</evidence>
<accession>A0ABW0MBD9</accession>
<evidence type="ECO:0000313" key="3">
    <source>
        <dbReference type="Proteomes" id="UP001596045"/>
    </source>
</evidence>
<name>A0ABW0MBD9_9BURK</name>
<dbReference type="EMBL" id="JBHSMT010000028">
    <property type="protein sequence ID" value="MFC5475545.1"/>
    <property type="molecule type" value="Genomic_DNA"/>
</dbReference>
<reference evidence="3" key="1">
    <citation type="journal article" date="2019" name="Int. J. Syst. Evol. Microbiol.">
        <title>The Global Catalogue of Microorganisms (GCM) 10K type strain sequencing project: providing services to taxonomists for standard genome sequencing and annotation.</title>
        <authorList>
            <consortium name="The Broad Institute Genomics Platform"/>
            <consortium name="The Broad Institute Genome Sequencing Center for Infectious Disease"/>
            <person name="Wu L."/>
            <person name="Ma J."/>
        </authorList>
    </citation>
    <scope>NUCLEOTIDE SEQUENCE [LARGE SCALE GENOMIC DNA]</scope>
    <source>
        <strain evidence="3">JCM 17066</strain>
    </source>
</reference>
<evidence type="ECO:0008006" key="4">
    <source>
        <dbReference type="Google" id="ProtNLM"/>
    </source>
</evidence>
<keyword evidence="3" id="KW-1185">Reference proteome</keyword>
<comment type="caution">
    <text evidence="2">The sequence shown here is derived from an EMBL/GenBank/DDBJ whole genome shotgun (WGS) entry which is preliminary data.</text>
</comment>
<evidence type="ECO:0000256" key="1">
    <source>
        <dbReference type="SAM" id="SignalP"/>
    </source>
</evidence>
<dbReference type="SUPFAM" id="SSF56935">
    <property type="entry name" value="Porins"/>
    <property type="match status" value="1"/>
</dbReference>
<feature type="signal peptide" evidence="1">
    <location>
        <begin position="1"/>
        <end position="22"/>
    </location>
</feature>
<protein>
    <recommendedName>
        <fullName evidence="4">Porin</fullName>
    </recommendedName>
</protein>